<dbReference type="EMBL" id="BJMH01000005">
    <property type="protein sequence ID" value="GEB31750.1"/>
    <property type="molecule type" value="Genomic_DNA"/>
</dbReference>
<dbReference type="NCBIfam" id="NF006829">
    <property type="entry name" value="PRK09352.1"/>
    <property type="match status" value="1"/>
</dbReference>
<dbReference type="AlphaFoldDB" id="A0A4Y3PB36"/>
<keyword evidence="7 14" id="KW-0443">Lipid metabolism</keyword>
<evidence type="ECO:0000256" key="4">
    <source>
        <dbReference type="ARBA" id="ARBA00022516"/>
    </source>
</evidence>
<dbReference type="Proteomes" id="UP000316882">
    <property type="component" value="Unassembled WGS sequence"/>
</dbReference>
<evidence type="ECO:0000256" key="11">
    <source>
        <dbReference type="ARBA" id="ARBA00052407"/>
    </source>
</evidence>
<dbReference type="GO" id="GO:0004315">
    <property type="term" value="F:3-oxoacyl-[acyl-carrier-protein] synthase activity"/>
    <property type="evidence" value="ECO:0007669"/>
    <property type="project" value="InterPro"/>
</dbReference>
<evidence type="ECO:0000259" key="16">
    <source>
        <dbReference type="Pfam" id="PF08545"/>
    </source>
</evidence>
<name>A0A4Y3PB36_BREPA</name>
<comment type="pathway">
    <text evidence="1 14">Lipid metabolism; fatty acid biosynthesis.</text>
</comment>
<comment type="catalytic activity">
    <reaction evidence="12">
        <text>2-methylpropanoyl-CoA + malonyl-[ACP] + H(+) = 4-methyl-3-oxopentanoyl-[ACP] + CO2 + CoA</text>
        <dbReference type="Rhea" id="RHEA:42268"/>
        <dbReference type="Rhea" id="RHEA-COMP:9623"/>
        <dbReference type="Rhea" id="RHEA-COMP:9940"/>
        <dbReference type="ChEBI" id="CHEBI:15378"/>
        <dbReference type="ChEBI" id="CHEBI:16526"/>
        <dbReference type="ChEBI" id="CHEBI:57287"/>
        <dbReference type="ChEBI" id="CHEBI:57338"/>
        <dbReference type="ChEBI" id="CHEBI:78449"/>
        <dbReference type="ChEBI" id="CHEBI:78820"/>
        <dbReference type="EC" id="2.3.1.300"/>
    </reaction>
    <physiologicalReaction direction="left-to-right" evidence="12">
        <dbReference type="Rhea" id="RHEA:42269"/>
    </physiologicalReaction>
</comment>
<feature type="domain" description="Beta-ketoacyl-[acyl-carrier-protein] synthase III N-terminal" evidence="16">
    <location>
        <begin position="112"/>
        <end position="190"/>
    </location>
</feature>
<comment type="subunit">
    <text evidence="14">Homodimer.</text>
</comment>
<evidence type="ECO:0000313" key="17">
    <source>
        <dbReference type="EMBL" id="GEB31750.1"/>
    </source>
</evidence>
<organism evidence="17 18">
    <name type="scientific">Brevibacillus parabrevis</name>
    <dbReference type="NCBI Taxonomy" id="54914"/>
    <lineage>
        <taxon>Bacteria</taxon>
        <taxon>Bacillati</taxon>
        <taxon>Bacillota</taxon>
        <taxon>Bacilli</taxon>
        <taxon>Bacillales</taxon>
        <taxon>Paenibacillaceae</taxon>
        <taxon>Brevibacillus</taxon>
    </lineage>
</organism>
<dbReference type="UniPathway" id="UPA00094"/>
<keyword evidence="6 14" id="KW-0276">Fatty acid metabolism</keyword>
<evidence type="ECO:0000256" key="8">
    <source>
        <dbReference type="ARBA" id="ARBA00023160"/>
    </source>
</evidence>
<dbReference type="InterPro" id="IPR013751">
    <property type="entry name" value="ACP_syn_III_N"/>
</dbReference>
<dbReference type="PANTHER" id="PTHR34069:SF2">
    <property type="entry name" value="BETA-KETOACYL-[ACYL-CARRIER-PROTEIN] SYNTHASE III"/>
    <property type="match status" value="1"/>
</dbReference>
<sequence length="333" mass="35632">MMNTSVVPSRLTAIGTYVPSRVLRNADLEKMVETSDEWILQRTGIHERRMAADDEFTSDLAIAAVQNMADTYQKELTDVDLILVATSTPDYPFPSVASQIQAHFGIAQAGAMDLAATCAGFTYALHTANAMISSGLHRKVLVVAAETLTKVTDYTDRTTCILFGDGAGAVLVEADEEAPGFHAAYLGSKGDGGIHVYRSGLSTNMDGKQLTGGGCIVQNGREVYKWAVTTVPVGMQVVVDRAGITLDEVDWFIPHSANLRMIESICERSGFSIEKTLYSLSYYGNTSAATIPLALGLGIQEGKVKAGDKILLYGFGGGLVHAGLLLTWDPKKA</sequence>
<keyword evidence="5 14" id="KW-0808">Transferase</keyword>
<feature type="domain" description="Beta-ketoacyl-[acyl-carrier-protein] synthase III C-terminal" evidence="15">
    <location>
        <begin position="240"/>
        <end position="328"/>
    </location>
</feature>
<evidence type="ECO:0000256" key="9">
    <source>
        <dbReference type="ARBA" id="ARBA00023315"/>
    </source>
</evidence>
<dbReference type="Pfam" id="PF08541">
    <property type="entry name" value="ACP_syn_III_C"/>
    <property type="match status" value="1"/>
</dbReference>
<dbReference type="EC" id="2.3.1.180" evidence="14"/>
<dbReference type="FunFam" id="3.40.47.10:FF:000004">
    <property type="entry name" value="3-oxoacyl-[acyl-carrier-protein] synthase 3"/>
    <property type="match status" value="1"/>
</dbReference>
<dbReference type="SUPFAM" id="SSF53901">
    <property type="entry name" value="Thiolase-like"/>
    <property type="match status" value="1"/>
</dbReference>
<dbReference type="InterPro" id="IPR004655">
    <property type="entry name" value="FabH"/>
</dbReference>
<dbReference type="GO" id="GO:0033818">
    <property type="term" value="F:beta-ketoacyl-acyl-carrier-protein synthase III activity"/>
    <property type="evidence" value="ECO:0007669"/>
    <property type="project" value="UniProtKB-UniRule"/>
</dbReference>
<comment type="domain">
    <text evidence="14">The last Arg residue of the ACP-binding site is essential for the weak association between ACP/AcpP and FabH.</text>
</comment>
<dbReference type="STRING" id="54914.AV540_21180"/>
<dbReference type="PANTHER" id="PTHR34069">
    <property type="entry name" value="3-OXOACYL-[ACYL-CARRIER-PROTEIN] SYNTHASE 3"/>
    <property type="match status" value="1"/>
</dbReference>
<dbReference type="GO" id="GO:0044550">
    <property type="term" value="P:secondary metabolite biosynthetic process"/>
    <property type="evidence" value="ECO:0007669"/>
    <property type="project" value="TreeGrafter"/>
</dbReference>
<dbReference type="Pfam" id="PF08545">
    <property type="entry name" value="ACP_syn_III"/>
    <property type="match status" value="1"/>
</dbReference>
<reference evidence="17 18" key="1">
    <citation type="submission" date="2019-06" db="EMBL/GenBank/DDBJ databases">
        <title>Whole genome shotgun sequence of Brevibacillus parabrevis NBRC 12334.</title>
        <authorList>
            <person name="Hosoyama A."/>
            <person name="Uohara A."/>
            <person name="Ohji S."/>
            <person name="Ichikawa N."/>
        </authorList>
    </citation>
    <scope>NUCLEOTIDE SEQUENCE [LARGE SCALE GENOMIC DNA]</scope>
    <source>
        <strain evidence="17 18">NBRC 12334</strain>
    </source>
</reference>
<evidence type="ECO:0000259" key="15">
    <source>
        <dbReference type="Pfam" id="PF08541"/>
    </source>
</evidence>
<proteinExistence type="inferred from homology"/>
<comment type="catalytic activity">
    <reaction evidence="13">
        <text>3-methylbutanoyl-CoA + malonyl-[ACP] + H(+) = 5-methyl-3-oxohexanoyl-[ACP] + CO2 + CoA</text>
        <dbReference type="Rhea" id="RHEA:42272"/>
        <dbReference type="Rhea" id="RHEA-COMP:9623"/>
        <dbReference type="Rhea" id="RHEA-COMP:9941"/>
        <dbReference type="ChEBI" id="CHEBI:15378"/>
        <dbReference type="ChEBI" id="CHEBI:16526"/>
        <dbReference type="ChEBI" id="CHEBI:57287"/>
        <dbReference type="ChEBI" id="CHEBI:57345"/>
        <dbReference type="ChEBI" id="CHEBI:78449"/>
        <dbReference type="ChEBI" id="CHEBI:78822"/>
        <dbReference type="EC" id="2.3.1.300"/>
    </reaction>
    <physiologicalReaction direction="left-to-right" evidence="13">
        <dbReference type="Rhea" id="RHEA:42273"/>
    </physiologicalReaction>
</comment>
<dbReference type="GO" id="GO:0006633">
    <property type="term" value="P:fatty acid biosynthetic process"/>
    <property type="evidence" value="ECO:0007669"/>
    <property type="project" value="UniProtKB-UniRule"/>
</dbReference>
<dbReference type="InterPro" id="IPR016039">
    <property type="entry name" value="Thiolase-like"/>
</dbReference>
<evidence type="ECO:0000256" key="13">
    <source>
        <dbReference type="ARBA" id="ARBA00052985"/>
    </source>
</evidence>
<comment type="caution">
    <text evidence="17">The sequence shown here is derived from an EMBL/GenBank/DDBJ whole genome shotgun (WGS) entry which is preliminary data.</text>
</comment>
<keyword evidence="4 14" id="KW-0444">Lipid biosynthesis</keyword>
<evidence type="ECO:0000256" key="2">
    <source>
        <dbReference type="ARBA" id="ARBA00008642"/>
    </source>
</evidence>
<evidence type="ECO:0000256" key="3">
    <source>
        <dbReference type="ARBA" id="ARBA00022490"/>
    </source>
</evidence>
<comment type="subcellular location">
    <subcellularLocation>
        <location evidence="14">Cytoplasm</location>
    </subcellularLocation>
</comment>
<feature type="active site" evidence="14">
    <location>
        <position position="118"/>
    </location>
</feature>
<keyword evidence="9 14" id="KW-0012">Acyltransferase</keyword>
<evidence type="ECO:0000256" key="10">
    <source>
        <dbReference type="ARBA" id="ARBA00051096"/>
    </source>
</evidence>
<dbReference type="InterPro" id="IPR013747">
    <property type="entry name" value="ACP_syn_III_C"/>
</dbReference>
<comment type="catalytic activity">
    <reaction evidence="11">
        <text>(2S)-2-methylbutanoyl-CoA + malonyl-[ACP] + H(+) = (4S)-4-methyl-3-oxohexanoyl-[ACP] + CO2 + CoA</text>
        <dbReference type="Rhea" id="RHEA:42276"/>
        <dbReference type="Rhea" id="RHEA-COMP:9623"/>
        <dbReference type="Rhea" id="RHEA-COMP:17148"/>
        <dbReference type="ChEBI" id="CHEBI:15378"/>
        <dbReference type="ChEBI" id="CHEBI:16526"/>
        <dbReference type="ChEBI" id="CHEBI:57287"/>
        <dbReference type="ChEBI" id="CHEBI:78449"/>
        <dbReference type="ChEBI" id="CHEBI:88166"/>
        <dbReference type="ChEBI" id="CHEBI:167462"/>
        <dbReference type="EC" id="2.3.1.300"/>
    </reaction>
    <physiologicalReaction direction="left-to-right" evidence="11">
        <dbReference type="Rhea" id="RHEA:42277"/>
    </physiologicalReaction>
</comment>
<feature type="region of interest" description="ACP-binding" evidence="14">
    <location>
        <begin position="256"/>
        <end position="260"/>
    </location>
</feature>
<comment type="function">
    <text evidence="14">Catalyzes the condensation reaction of fatty acid synthesis by the addition to an acyl acceptor of two carbons from malonyl-ACP. Catalyzes the first condensation reaction which initiates fatty acid synthesis and may therefore play a role in governing the total rate of fatty acid production. Possesses both acetoacetyl-ACP synthase and acetyl transacylase activities. Its substrate specificity determines the biosynthesis of branched-chain and/or straight-chain of fatty acids.</text>
</comment>
<evidence type="ECO:0000256" key="14">
    <source>
        <dbReference type="HAMAP-Rule" id="MF_01815"/>
    </source>
</evidence>
<keyword evidence="8 14" id="KW-0275">Fatty acid biosynthesis</keyword>
<comment type="catalytic activity">
    <reaction evidence="10">
        <text>malonyl-[ACP] + acetyl-CoA + H(+) = 3-oxobutanoyl-[ACP] + CO2 + CoA</text>
        <dbReference type="Rhea" id="RHEA:12080"/>
        <dbReference type="Rhea" id="RHEA-COMP:9623"/>
        <dbReference type="Rhea" id="RHEA-COMP:9625"/>
        <dbReference type="ChEBI" id="CHEBI:15378"/>
        <dbReference type="ChEBI" id="CHEBI:16526"/>
        <dbReference type="ChEBI" id="CHEBI:57287"/>
        <dbReference type="ChEBI" id="CHEBI:57288"/>
        <dbReference type="ChEBI" id="CHEBI:78449"/>
        <dbReference type="ChEBI" id="CHEBI:78450"/>
        <dbReference type="EC" id="2.3.1.180"/>
    </reaction>
    <physiologicalReaction direction="left-to-right" evidence="10">
        <dbReference type="Rhea" id="RHEA:12081"/>
    </physiologicalReaction>
</comment>
<feature type="active site" evidence="14">
    <location>
        <position position="255"/>
    </location>
</feature>
<dbReference type="HAMAP" id="MF_01815">
    <property type="entry name" value="FabH"/>
    <property type="match status" value="1"/>
</dbReference>
<dbReference type="Gene3D" id="3.40.47.10">
    <property type="match status" value="1"/>
</dbReference>
<feature type="active site" evidence="14">
    <location>
        <position position="285"/>
    </location>
</feature>
<dbReference type="GO" id="GO:0005737">
    <property type="term" value="C:cytoplasm"/>
    <property type="evidence" value="ECO:0007669"/>
    <property type="project" value="UniProtKB-SubCell"/>
</dbReference>
<gene>
    <name evidence="17" type="primary">fabH2</name>
    <name evidence="14" type="synonym">fabH</name>
    <name evidence="17" type="ORF">BPA01_13300</name>
</gene>
<protein>
    <recommendedName>
        <fullName evidence="14">Beta-ketoacyl-[acyl-carrier-protein] synthase III</fullName>
        <shortName evidence="14">Beta-ketoacyl-ACP synthase III</shortName>
        <shortName evidence="14">KAS III</shortName>
        <ecNumber evidence="14">2.3.1.180</ecNumber>
    </recommendedName>
    <alternativeName>
        <fullName evidence="14">3-oxoacyl-[acyl-carrier-protein] synthase 3</fullName>
    </alternativeName>
    <alternativeName>
        <fullName evidence="14">3-oxoacyl-[acyl-carrier-protein] synthase III</fullName>
    </alternativeName>
</protein>
<evidence type="ECO:0000256" key="1">
    <source>
        <dbReference type="ARBA" id="ARBA00005194"/>
    </source>
</evidence>
<dbReference type="CDD" id="cd00830">
    <property type="entry name" value="KAS_III"/>
    <property type="match status" value="1"/>
</dbReference>
<comment type="similarity">
    <text evidence="2 14">Belongs to the thiolase-like superfamily. FabH family.</text>
</comment>
<evidence type="ECO:0000256" key="6">
    <source>
        <dbReference type="ARBA" id="ARBA00022832"/>
    </source>
</evidence>
<keyword evidence="14" id="KW-0511">Multifunctional enzyme</keyword>
<keyword evidence="3 14" id="KW-0963">Cytoplasm</keyword>
<accession>A0A4Y3PB36</accession>
<dbReference type="NCBIfam" id="TIGR00747">
    <property type="entry name" value="fabH"/>
    <property type="match status" value="1"/>
</dbReference>
<evidence type="ECO:0000256" key="12">
    <source>
        <dbReference type="ARBA" id="ARBA00052467"/>
    </source>
</evidence>
<evidence type="ECO:0000313" key="18">
    <source>
        <dbReference type="Proteomes" id="UP000316882"/>
    </source>
</evidence>
<evidence type="ECO:0000256" key="5">
    <source>
        <dbReference type="ARBA" id="ARBA00022679"/>
    </source>
</evidence>
<keyword evidence="18" id="KW-1185">Reference proteome</keyword>
<evidence type="ECO:0000256" key="7">
    <source>
        <dbReference type="ARBA" id="ARBA00023098"/>
    </source>
</evidence>
<dbReference type="RefSeq" id="WP_122964239.1">
    <property type="nucleotide sequence ID" value="NZ_BJMH01000005.1"/>
</dbReference>